<protein>
    <submittedName>
        <fullName evidence="3">Substrate-binding domain-containing protein</fullName>
    </submittedName>
</protein>
<dbReference type="Pfam" id="PF13407">
    <property type="entry name" value="Peripla_BP_4"/>
    <property type="match status" value="1"/>
</dbReference>
<dbReference type="SUPFAM" id="SSF53822">
    <property type="entry name" value="Periplasmic binding protein-like I"/>
    <property type="match status" value="1"/>
</dbReference>
<dbReference type="OrthoDB" id="3460818at2"/>
<organism evidence="3 4">
    <name type="scientific">Aeromicrobium fastidiosum</name>
    <dbReference type="NCBI Taxonomy" id="52699"/>
    <lineage>
        <taxon>Bacteria</taxon>
        <taxon>Bacillati</taxon>
        <taxon>Actinomycetota</taxon>
        <taxon>Actinomycetes</taxon>
        <taxon>Propionibacteriales</taxon>
        <taxon>Nocardioidaceae</taxon>
        <taxon>Aeromicrobium</taxon>
    </lineage>
</organism>
<accession>A0A641AQD8</accession>
<feature type="region of interest" description="Disordered" evidence="1">
    <location>
        <begin position="1"/>
        <end position="46"/>
    </location>
</feature>
<dbReference type="Proteomes" id="UP001515100">
    <property type="component" value="Unassembled WGS sequence"/>
</dbReference>
<gene>
    <name evidence="3" type="ORF">ESP62_001385</name>
</gene>
<sequence>MPPTRRSTARRARQWETRVPTSRLPTIGPPSMTSNNGSRHQTSGTATLIGKGDIRMSALRSTTRNRDHRTRRGGLGVRKTTVAVVAVAAGSLLAACGGSGSSEPTGAKGGTDEAAVSAAQTRLDPYQQAITKISQDVPLTAKPAAGKLVYEIHNNVPVAAQLTEPYEKATAALGWKLKTILMDPTDPQAPSNALKQAVAAGADYIGISAASGEAMSAGLAVTKKAGIPVFLEGGPTATVPEGKKNGLYSNGDHLWIQDATFRLLDEMIVDSKGAGDVLLLSTPDYPALAPLAGNAKKSLAKSCPKCAYQSLDISVPDLIAGSAPQSIVAALRKNSDITYVVAPFDALALGLPEAMKSAGIKGVKLLLGSPDPTQVPGLAKGTFMALAPQPVESVVWANVDQMARYSLGMDLLVDQHALEPYPVWSEKNPPAAGQTDYAGPDDYESQWKALWKIS</sequence>
<name>A0A641AQD8_9ACTN</name>
<dbReference type="AlphaFoldDB" id="A0A641AQD8"/>
<evidence type="ECO:0000256" key="1">
    <source>
        <dbReference type="SAM" id="MobiDB-lite"/>
    </source>
</evidence>
<comment type="caution">
    <text evidence="3">The sequence shown here is derived from an EMBL/GenBank/DDBJ whole genome shotgun (WGS) entry which is preliminary data.</text>
</comment>
<evidence type="ECO:0000259" key="2">
    <source>
        <dbReference type="Pfam" id="PF13407"/>
    </source>
</evidence>
<feature type="domain" description="Periplasmic binding protein" evidence="2">
    <location>
        <begin position="162"/>
        <end position="405"/>
    </location>
</feature>
<dbReference type="InterPro" id="IPR025997">
    <property type="entry name" value="SBP_2_dom"/>
</dbReference>
<dbReference type="EMBL" id="SDPP02000001">
    <property type="protein sequence ID" value="KAA1379892.1"/>
    <property type="molecule type" value="Genomic_DNA"/>
</dbReference>
<reference evidence="3" key="1">
    <citation type="submission" date="2019-09" db="EMBL/GenBank/DDBJ databases">
        <authorList>
            <person name="Li J."/>
        </authorList>
    </citation>
    <scope>NUCLEOTIDE SEQUENCE [LARGE SCALE GENOMIC DNA]</scope>
    <source>
        <strain evidence="3">NRBC 14897</strain>
    </source>
</reference>
<evidence type="ECO:0000313" key="3">
    <source>
        <dbReference type="EMBL" id="KAA1379892.1"/>
    </source>
</evidence>
<proteinExistence type="predicted"/>
<feature type="compositionally biased region" description="Polar residues" evidence="1">
    <location>
        <begin position="31"/>
        <end position="46"/>
    </location>
</feature>
<keyword evidence="4" id="KW-1185">Reference proteome</keyword>
<evidence type="ECO:0000313" key="4">
    <source>
        <dbReference type="Proteomes" id="UP001515100"/>
    </source>
</evidence>
<dbReference type="Gene3D" id="3.40.50.2300">
    <property type="match status" value="2"/>
</dbReference>
<dbReference type="InterPro" id="IPR028082">
    <property type="entry name" value="Peripla_BP_I"/>
</dbReference>